<dbReference type="Proteomes" id="UP000494206">
    <property type="component" value="Unassembled WGS sequence"/>
</dbReference>
<organism evidence="2 3">
    <name type="scientific">Caenorhabditis bovis</name>
    <dbReference type="NCBI Taxonomy" id="2654633"/>
    <lineage>
        <taxon>Eukaryota</taxon>
        <taxon>Metazoa</taxon>
        <taxon>Ecdysozoa</taxon>
        <taxon>Nematoda</taxon>
        <taxon>Chromadorea</taxon>
        <taxon>Rhabditida</taxon>
        <taxon>Rhabditina</taxon>
        <taxon>Rhabditomorpha</taxon>
        <taxon>Rhabditoidea</taxon>
        <taxon>Rhabditidae</taxon>
        <taxon>Peloderinae</taxon>
        <taxon>Caenorhabditis</taxon>
    </lineage>
</organism>
<sequence length="247" mass="27956">MTESHPATGIYPSSCDVKKCTCHYDSDCSTTSIESASDIAFKPVELVLPSDNSSWTTHSQNSTRTRVSGCRSRTNFDEHEHLLISKCVNRHFAPSIGSSTTKTYDSCETNSTFGESYGETRRLESIGNIFSSIFNFFKNNPTTSKYILIGLFFYAAFCSLEIILPRLASFAVRLMYPWARYTAVVFEQIFSTISNLFNRLDGLLYATYCEFAAKYCRNHHLMCDVRCSFVDHVLSQARPHLTQAPQQ</sequence>
<keyword evidence="1" id="KW-0472">Membrane</keyword>
<gene>
    <name evidence="2" type="ORF">CBOVIS_LOCUS12710</name>
</gene>
<keyword evidence="1" id="KW-1133">Transmembrane helix</keyword>
<keyword evidence="1" id="KW-0812">Transmembrane</keyword>
<reference evidence="2 3" key="1">
    <citation type="submission" date="2020-04" db="EMBL/GenBank/DDBJ databases">
        <authorList>
            <person name="Laetsch R D."/>
            <person name="Stevens L."/>
            <person name="Kumar S."/>
            <person name="Blaxter L. M."/>
        </authorList>
    </citation>
    <scope>NUCLEOTIDE SEQUENCE [LARGE SCALE GENOMIC DNA]</scope>
</reference>
<feature type="transmembrane region" description="Helical" evidence="1">
    <location>
        <begin position="146"/>
        <end position="164"/>
    </location>
</feature>
<evidence type="ECO:0000313" key="2">
    <source>
        <dbReference type="EMBL" id="CAB3411303.1"/>
    </source>
</evidence>
<dbReference type="EMBL" id="CADEPM010000013">
    <property type="protein sequence ID" value="CAB3411303.1"/>
    <property type="molecule type" value="Genomic_DNA"/>
</dbReference>
<protein>
    <submittedName>
        <fullName evidence="2">Uncharacterized protein</fullName>
    </submittedName>
</protein>
<keyword evidence="3" id="KW-1185">Reference proteome</keyword>
<dbReference type="AlphaFoldDB" id="A0A8S1F610"/>
<accession>A0A8S1F610</accession>
<comment type="caution">
    <text evidence="2">The sequence shown here is derived from an EMBL/GenBank/DDBJ whole genome shotgun (WGS) entry which is preliminary data.</text>
</comment>
<evidence type="ECO:0000256" key="1">
    <source>
        <dbReference type="SAM" id="Phobius"/>
    </source>
</evidence>
<dbReference type="OrthoDB" id="5814315at2759"/>
<proteinExistence type="predicted"/>
<name>A0A8S1F610_9PELO</name>
<evidence type="ECO:0000313" key="3">
    <source>
        <dbReference type="Proteomes" id="UP000494206"/>
    </source>
</evidence>